<feature type="transmembrane region" description="Helical" evidence="7">
    <location>
        <begin position="145"/>
        <end position="169"/>
    </location>
</feature>
<sequence length="310" mass="35151">MMVVVRAAKRVWAWFFEERNCIFQLFYLSLLSLCYGVLVSEAWHTLDLLDRSIAIFFAFACLGLFVRVSFVDPGVITHRNLATQQHYPDHDALYPRGRVCRTCKTLKIPRSKHCRVCNHCVARFDHQLVSCIWVNTCIAKHNYNAFFFFLVVNVCGSSHLVYLLCSVFIDKMTHSLADARNASVALLTQVLTDIILSPENGRVAFVASLALAVWFLVSLLLGCQMGRVYRNCTANEHFKRQRLHKEHADDVPAPTRPVAFDLSWGGVGLVDAETSLVLTADDIERNPYDGGVLHNLCDAFNIHDRKDKTD</sequence>
<dbReference type="GO" id="GO:0019706">
    <property type="term" value="F:protein-cysteine S-palmitoyltransferase activity"/>
    <property type="evidence" value="ECO:0007669"/>
    <property type="project" value="UniProtKB-EC"/>
</dbReference>
<dbReference type="PANTHER" id="PTHR22883">
    <property type="entry name" value="ZINC FINGER DHHC DOMAIN CONTAINING PROTEIN"/>
    <property type="match status" value="1"/>
</dbReference>
<dbReference type="GO" id="GO:0005794">
    <property type="term" value="C:Golgi apparatus"/>
    <property type="evidence" value="ECO:0007669"/>
    <property type="project" value="TreeGrafter"/>
</dbReference>
<evidence type="ECO:0000256" key="2">
    <source>
        <dbReference type="ARBA" id="ARBA00022679"/>
    </source>
</evidence>
<comment type="similarity">
    <text evidence="7">Belongs to the DHHC palmitoyltransferase family.</text>
</comment>
<dbReference type="GO" id="GO:0006612">
    <property type="term" value="P:protein targeting to membrane"/>
    <property type="evidence" value="ECO:0007669"/>
    <property type="project" value="TreeGrafter"/>
</dbReference>
<dbReference type="KEGG" id="spar:SPRG_02412"/>
<dbReference type="STRING" id="695850.A0A067CPX3"/>
<proteinExistence type="inferred from homology"/>
<keyword evidence="6 7" id="KW-0012">Acyltransferase</keyword>
<comment type="domain">
    <text evidence="7">The DHHC domain is required for palmitoyltransferase activity.</text>
</comment>
<dbReference type="GO" id="GO:0016020">
    <property type="term" value="C:membrane"/>
    <property type="evidence" value="ECO:0007669"/>
    <property type="project" value="UniProtKB-SubCell"/>
</dbReference>
<evidence type="ECO:0000259" key="8">
    <source>
        <dbReference type="Pfam" id="PF01529"/>
    </source>
</evidence>
<evidence type="ECO:0000256" key="7">
    <source>
        <dbReference type="RuleBase" id="RU079119"/>
    </source>
</evidence>
<dbReference type="EMBL" id="KK583194">
    <property type="protein sequence ID" value="KDO32714.1"/>
    <property type="molecule type" value="Genomic_DNA"/>
</dbReference>
<dbReference type="Proteomes" id="UP000030745">
    <property type="component" value="Unassembled WGS sequence"/>
</dbReference>
<dbReference type="EC" id="2.3.1.225" evidence="7"/>
<evidence type="ECO:0000256" key="4">
    <source>
        <dbReference type="ARBA" id="ARBA00022989"/>
    </source>
</evidence>
<gene>
    <name evidence="9" type="ORF">SPRG_02412</name>
</gene>
<name>A0A067CPX3_SAPPC</name>
<dbReference type="RefSeq" id="XP_012196378.1">
    <property type="nucleotide sequence ID" value="XM_012340988.1"/>
</dbReference>
<evidence type="ECO:0000256" key="3">
    <source>
        <dbReference type="ARBA" id="ARBA00022692"/>
    </source>
</evidence>
<keyword evidence="4 7" id="KW-1133">Transmembrane helix</keyword>
<dbReference type="OrthoDB" id="5977743at2759"/>
<evidence type="ECO:0000256" key="1">
    <source>
        <dbReference type="ARBA" id="ARBA00004141"/>
    </source>
</evidence>
<feature type="transmembrane region" description="Helical" evidence="7">
    <location>
        <begin position="21"/>
        <end position="40"/>
    </location>
</feature>
<keyword evidence="2 7" id="KW-0808">Transferase</keyword>
<evidence type="ECO:0000256" key="5">
    <source>
        <dbReference type="ARBA" id="ARBA00023136"/>
    </source>
</evidence>
<dbReference type="PANTHER" id="PTHR22883:SF488">
    <property type="entry name" value="PALMITOYLTRANSFERASE"/>
    <property type="match status" value="1"/>
</dbReference>
<comment type="catalytic activity">
    <reaction evidence="7">
        <text>L-cysteinyl-[protein] + hexadecanoyl-CoA = S-hexadecanoyl-L-cysteinyl-[protein] + CoA</text>
        <dbReference type="Rhea" id="RHEA:36683"/>
        <dbReference type="Rhea" id="RHEA-COMP:10131"/>
        <dbReference type="Rhea" id="RHEA-COMP:11032"/>
        <dbReference type="ChEBI" id="CHEBI:29950"/>
        <dbReference type="ChEBI" id="CHEBI:57287"/>
        <dbReference type="ChEBI" id="CHEBI:57379"/>
        <dbReference type="ChEBI" id="CHEBI:74151"/>
        <dbReference type="EC" id="2.3.1.225"/>
    </reaction>
</comment>
<dbReference type="Pfam" id="PF01529">
    <property type="entry name" value="DHHC"/>
    <property type="match status" value="1"/>
</dbReference>
<evidence type="ECO:0000313" key="10">
    <source>
        <dbReference type="Proteomes" id="UP000030745"/>
    </source>
</evidence>
<organism evidence="9 10">
    <name type="scientific">Saprolegnia parasitica (strain CBS 223.65)</name>
    <dbReference type="NCBI Taxonomy" id="695850"/>
    <lineage>
        <taxon>Eukaryota</taxon>
        <taxon>Sar</taxon>
        <taxon>Stramenopiles</taxon>
        <taxon>Oomycota</taxon>
        <taxon>Saprolegniomycetes</taxon>
        <taxon>Saprolegniales</taxon>
        <taxon>Saprolegniaceae</taxon>
        <taxon>Saprolegnia</taxon>
    </lineage>
</organism>
<feature type="transmembrane region" description="Helical" evidence="7">
    <location>
        <begin position="52"/>
        <end position="70"/>
    </location>
</feature>
<evidence type="ECO:0000256" key="6">
    <source>
        <dbReference type="ARBA" id="ARBA00023315"/>
    </source>
</evidence>
<reference evidence="9 10" key="1">
    <citation type="journal article" date="2013" name="PLoS Genet.">
        <title>Distinctive expansion of potential virulence genes in the genome of the oomycete fish pathogen Saprolegnia parasitica.</title>
        <authorList>
            <person name="Jiang R.H."/>
            <person name="de Bruijn I."/>
            <person name="Haas B.J."/>
            <person name="Belmonte R."/>
            <person name="Lobach L."/>
            <person name="Christie J."/>
            <person name="van den Ackerveken G."/>
            <person name="Bottin A."/>
            <person name="Bulone V."/>
            <person name="Diaz-Moreno S.M."/>
            <person name="Dumas B."/>
            <person name="Fan L."/>
            <person name="Gaulin E."/>
            <person name="Govers F."/>
            <person name="Grenville-Briggs L.J."/>
            <person name="Horner N.R."/>
            <person name="Levin J.Z."/>
            <person name="Mammella M."/>
            <person name="Meijer H.J."/>
            <person name="Morris P."/>
            <person name="Nusbaum C."/>
            <person name="Oome S."/>
            <person name="Phillips A.J."/>
            <person name="van Rooyen D."/>
            <person name="Rzeszutek E."/>
            <person name="Saraiva M."/>
            <person name="Secombes C.J."/>
            <person name="Seidl M.F."/>
            <person name="Snel B."/>
            <person name="Stassen J.H."/>
            <person name="Sykes S."/>
            <person name="Tripathy S."/>
            <person name="van den Berg H."/>
            <person name="Vega-Arreguin J.C."/>
            <person name="Wawra S."/>
            <person name="Young S.K."/>
            <person name="Zeng Q."/>
            <person name="Dieguez-Uribeondo J."/>
            <person name="Russ C."/>
            <person name="Tyler B.M."/>
            <person name="van West P."/>
        </authorList>
    </citation>
    <scope>NUCLEOTIDE SEQUENCE [LARGE SCALE GENOMIC DNA]</scope>
    <source>
        <strain evidence="9 10">CBS 223.65</strain>
    </source>
</reference>
<keyword evidence="5 7" id="KW-0472">Membrane</keyword>
<dbReference type="VEuPathDB" id="FungiDB:SPRG_02412"/>
<dbReference type="InterPro" id="IPR039859">
    <property type="entry name" value="PFA4/ZDH16/20/ERF2-like"/>
</dbReference>
<comment type="subcellular location">
    <subcellularLocation>
        <location evidence="1">Membrane</location>
        <topology evidence="1">Multi-pass membrane protein</topology>
    </subcellularLocation>
</comment>
<accession>A0A067CPX3</accession>
<dbReference type="PROSITE" id="PS50216">
    <property type="entry name" value="DHHC"/>
    <property type="match status" value="1"/>
</dbReference>
<keyword evidence="10" id="KW-1185">Reference proteome</keyword>
<protein>
    <recommendedName>
        <fullName evidence="7">Palmitoyltransferase</fullName>
        <ecNumber evidence="7">2.3.1.225</ecNumber>
    </recommendedName>
</protein>
<dbReference type="GeneID" id="24124967"/>
<dbReference type="AlphaFoldDB" id="A0A067CPX3"/>
<dbReference type="GO" id="GO:0005783">
    <property type="term" value="C:endoplasmic reticulum"/>
    <property type="evidence" value="ECO:0007669"/>
    <property type="project" value="TreeGrafter"/>
</dbReference>
<dbReference type="InterPro" id="IPR001594">
    <property type="entry name" value="Palmitoyltrfase_DHHC"/>
</dbReference>
<dbReference type="OMA" id="FEERNCI"/>
<feature type="transmembrane region" description="Helical" evidence="7">
    <location>
        <begin position="203"/>
        <end position="221"/>
    </location>
</feature>
<keyword evidence="3 7" id="KW-0812">Transmembrane</keyword>
<evidence type="ECO:0000313" key="9">
    <source>
        <dbReference type="EMBL" id="KDO32714.1"/>
    </source>
</evidence>
<feature type="domain" description="Palmitoyltransferase DHHC" evidence="8">
    <location>
        <begin position="97"/>
        <end position="240"/>
    </location>
</feature>